<keyword evidence="7" id="KW-0539">Nucleus</keyword>
<comment type="similarity">
    <text evidence="7">Belongs to the adenylate kinase family. AK6 subfamily.</text>
</comment>
<feature type="binding site" evidence="7">
    <location>
        <position position="16"/>
    </location>
    <ligand>
        <name>ATP</name>
        <dbReference type="ChEBI" id="CHEBI:30616"/>
    </ligand>
</feature>
<comment type="function">
    <text evidence="7">Broad-specificity nucleoside monophosphate (NMP) kinase that catalyzes the reversible transfer of the terminal phosphate group between nucleoside triphosphates and monophosphates. Has also ATPase activity. Involved in the late cytoplasmic maturation steps of the 40S ribosomal particles, specifically 18S rRNA maturation. While NMP activity is not required for ribosome maturation, ATPase activity is. Associates transiently with small ribosomal subunit protein uS11. ATP hydrolysis breaks the interaction with uS11. May temporarily remove uS11 from the ribosome to enable a conformational change of the ribosomal RNA that is needed for the final maturation step of the small ribosomal subunit. Its NMP activity may have a role in nuclear energy homeostasis.</text>
</comment>
<dbReference type="PANTHER" id="PTHR12595">
    <property type="entry name" value="POS9-ACTIVATING FACTOR FAP7-RELATED"/>
    <property type="match status" value="1"/>
</dbReference>
<protein>
    <recommendedName>
        <fullName evidence="7">Adenylate kinase isoenzyme 6 homolog</fullName>
        <shortName evidence="7">AK6</shortName>
        <ecNumber evidence="7">2.7.4.3</ecNumber>
    </recommendedName>
    <alternativeName>
        <fullName evidence="7">Dual activity adenylate kinase/ATPase</fullName>
        <shortName evidence="7">AK/ATPase</shortName>
    </alternativeName>
</protein>
<gene>
    <name evidence="8" type="ORF">DL762_007932</name>
</gene>
<dbReference type="EC" id="2.7.4.3" evidence="7"/>
<keyword evidence="6 7" id="KW-0067">ATP-binding</keyword>
<keyword evidence="5 7" id="KW-0418">Kinase</keyword>
<evidence type="ECO:0000256" key="3">
    <source>
        <dbReference type="ARBA" id="ARBA00022679"/>
    </source>
</evidence>
<dbReference type="PANTHER" id="PTHR12595:SF0">
    <property type="entry name" value="ADENYLATE KINASE ISOENZYME 6"/>
    <property type="match status" value="1"/>
</dbReference>
<evidence type="ECO:0000256" key="7">
    <source>
        <dbReference type="HAMAP-Rule" id="MF_03173"/>
    </source>
</evidence>
<evidence type="ECO:0000256" key="6">
    <source>
        <dbReference type="ARBA" id="ARBA00022840"/>
    </source>
</evidence>
<evidence type="ECO:0000256" key="5">
    <source>
        <dbReference type="ARBA" id="ARBA00022777"/>
    </source>
</evidence>
<comment type="catalytic activity">
    <reaction evidence="7">
        <text>AMP + ATP = 2 ADP</text>
        <dbReference type="Rhea" id="RHEA:12973"/>
        <dbReference type="ChEBI" id="CHEBI:30616"/>
        <dbReference type="ChEBI" id="CHEBI:456215"/>
        <dbReference type="ChEBI" id="CHEBI:456216"/>
        <dbReference type="EC" id="2.7.4.3"/>
    </reaction>
</comment>
<feature type="binding site" evidence="7">
    <location>
        <position position="110"/>
    </location>
    <ligand>
        <name>ATP</name>
        <dbReference type="ChEBI" id="CHEBI:30616"/>
    </ligand>
</feature>
<keyword evidence="2 7" id="KW-0698">rRNA processing</keyword>
<evidence type="ECO:0000313" key="8">
    <source>
        <dbReference type="EMBL" id="RYO79872.1"/>
    </source>
</evidence>
<keyword evidence="4 7" id="KW-0547">Nucleotide-binding</keyword>
<name>A0ABY0GXN7_9PEZI</name>
<dbReference type="InterPro" id="IPR020618">
    <property type="entry name" value="Adenyl_kinase_AK6"/>
</dbReference>
<dbReference type="Gene3D" id="3.40.50.300">
    <property type="entry name" value="P-loop containing nucleotide triphosphate hydrolases"/>
    <property type="match status" value="1"/>
</dbReference>
<keyword evidence="3 7" id="KW-0808">Transferase</keyword>
<dbReference type="Pfam" id="PF13238">
    <property type="entry name" value="AAA_18"/>
    <property type="match status" value="1"/>
</dbReference>
<feature type="binding site" evidence="7">
    <location>
        <position position="17"/>
    </location>
    <ligand>
        <name>ATP</name>
        <dbReference type="ChEBI" id="CHEBI:30616"/>
    </ligand>
</feature>
<comment type="caution">
    <text evidence="8">The sequence shown here is derived from an EMBL/GenBank/DDBJ whole genome shotgun (WGS) entry which is preliminary data.</text>
</comment>
<sequence>MRTSPNIIITGTPGVGKTTHCEALAERTGLRHLSVNQIVKEKGCHEGWDEEFMSWIVDEDKLLDEIEPEALAGGCIIDWHACDLFPESWIDLVVVLRVDSTALYDRLTARKYPEAKLQENLDSEIMQVLLQEARDSYDAEMVVELSSNDADEMESNVDRIEAWVRQWKKDQAARRETTEGEAGGEGGGE</sequence>
<evidence type="ECO:0000256" key="4">
    <source>
        <dbReference type="ARBA" id="ARBA00022741"/>
    </source>
</evidence>
<evidence type="ECO:0000313" key="9">
    <source>
        <dbReference type="Proteomes" id="UP000294003"/>
    </source>
</evidence>
<proteinExistence type="inferred from homology"/>
<feature type="binding site" evidence="7">
    <location>
        <position position="18"/>
    </location>
    <ligand>
        <name>ATP</name>
        <dbReference type="ChEBI" id="CHEBI:30616"/>
    </ligand>
</feature>
<organism evidence="8 9">
    <name type="scientific">Monosporascus cannonballus</name>
    <dbReference type="NCBI Taxonomy" id="155416"/>
    <lineage>
        <taxon>Eukaryota</taxon>
        <taxon>Fungi</taxon>
        <taxon>Dikarya</taxon>
        <taxon>Ascomycota</taxon>
        <taxon>Pezizomycotina</taxon>
        <taxon>Sordariomycetes</taxon>
        <taxon>Xylariomycetidae</taxon>
        <taxon>Xylariales</taxon>
        <taxon>Xylariales incertae sedis</taxon>
        <taxon>Monosporascus</taxon>
    </lineage>
</organism>
<comment type="catalytic activity">
    <reaction evidence="7">
        <text>ATP + H2O = ADP + phosphate + H(+)</text>
        <dbReference type="Rhea" id="RHEA:13065"/>
        <dbReference type="ChEBI" id="CHEBI:15377"/>
        <dbReference type="ChEBI" id="CHEBI:15378"/>
        <dbReference type="ChEBI" id="CHEBI:30616"/>
        <dbReference type="ChEBI" id="CHEBI:43474"/>
        <dbReference type="ChEBI" id="CHEBI:456216"/>
    </reaction>
</comment>
<feature type="binding site" evidence="7">
    <location>
        <position position="14"/>
    </location>
    <ligand>
        <name>ATP</name>
        <dbReference type="ChEBI" id="CHEBI:30616"/>
    </ligand>
</feature>
<reference evidence="8 9" key="1">
    <citation type="submission" date="2018-06" db="EMBL/GenBank/DDBJ databases">
        <title>Complete Genomes of Monosporascus.</title>
        <authorList>
            <person name="Robinson A.J."/>
            <person name="Natvig D.O."/>
        </authorList>
    </citation>
    <scope>NUCLEOTIDE SEQUENCE [LARGE SCALE GENOMIC DNA]</scope>
    <source>
        <strain evidence="8 9">CBS 609.92</strain>
    </source>
</reference>
<keyword evidence="7" id="KW-0963">Cytoplasm</keyword>
<accession>A0ABY0GXN7</accession>
<evidence type="ECO:0000256" key="2">
    <source>
        <dbReference type="ARBA" id="ARBA00022552"/>
    </source>
</evidence>
<feature type="region of interest" description="LID" evidence="7">
    <location>
        <begin position="109"/>
        <end position="119"/>
    </location>
</feature>
<evidence type="ECO:0000256" key="1">
    <source>
        <dbReference type="ARBA" id="ARBA00022517"/>
    </source>
</evidence>
<feature type="binding site" evidence="7">
    <location>
        <position position="19"/>
    </location>
    <ligand>
        <name>ATP</name>
        <dbReference type="ChEBI" id="CHEBI:30616"/>
    </ligand>
</feature>
<dbReference type="EMBL" id="QJNS01000310">
    <property type="protein sequence ID" value="RYO79872.1"/>
    <property type="molecule type" value="Genomic_DNA"/>
</dbReference>
<dbReference type="InterPro" id="IPR027417">
    <property type="entry name" value="P-loop_NTPase"/>
</dbReference>
<comment type="caution">
    <text evidence="7">Lacks conserved residue(s) required for the propagation of feature annotation.</text>
</comment>
<comment type="subcellular location">
    <subcellularLocation>
        <location evidence="7">Cytoplasm</location>
    </subcellularLocation>
    <subcellularLocation>
        <location evidence="7">Nucleus</location>
    </subcellularLocation>
</comment>
<dbReference type="Proteomes" id="UP000294003">
    <property type="component" value="Unassembled WGS sequence"/>
</dbReference>
<dbReference type="HAMAP" id="MF_00039">
    <property type="entry name" value="Adenylate_kinase_AK6"/>
    <property type="match status" value="1"/>
</dbReference>
<keyword evidence="1 7" id="KW-0690">Ribosome biogenesis</keyword>
<dbReference type="SUPFAM" id="SSF52540">
    <property type="entry name" value="P-loop containing nucleoside triphosphate hydrolases"/>
    <property type="match status" value="1"/>
</dbReference>
<comment type="subunit">
    <text evidence="7">Interacts with small ribosomal subunit protein uS11. Not a structural component of 43S pre-ribosomes, but transiently interacts with them by binding to uS11.</text>
</comment>
<keyword evidence="9" id="KW-1185">Reference proteome</keyword>
<feature type="region of interest" description="NMPbind" evidence="7">
    <location>
        <begin position="34"/>
        <end position="57"/>
    </location>
</feature>